<sequence>MRILIVGGVAGGASVAARARRLDARSEIIMFERGHHVSFSNCALPYYLSGTVKDSNALVMMSPEKFRKQYDIEARTDSEVLSVDREKKTIRVRNGCTGDVYEEHYDILVLSPGANPIRPKSIEGVDRSNVFTVRNVTDIVNLKKFVTDCQIQDVAVVGGGFIGIEVAENLSMDGRHVSVIEAQDQIMAPFDYDMVQMLQKELLDHGVDVIVNDGVSAIGEESITLASGKEVKAGMTVLAIGAAPETGLAKAMGLELGETGAIKVDHNYRTSDPDIYAVGDAIEVFNRLTHKPSRLALAGPAQRQARAAADHMYGIPHNNKGVIGSCAVRIFDLNAAATGLNEKTAGAAGIPHDSVYIIPTDKVGLMPGSAPMHFKLVYEYPTGRILGAQAIGRGNVDKRIDVIAAMISMGGALEDLKELELCYSPVFGTAKDVVNQAALVALNLLYGRVRQVPVTKVRDLVETGAYIIDVRERNEYSLGHLKTSVNIPLSELRDRLDEIPADRPVYLHCRSSQRSYNACMALVNRGYRNVWNISGSYLGICLYEYFTDVTTGREKIVTEYNFK</sequence>
<dbReference type="PANTHER" id="PTHR43429:SF1">
    <property type="entry name" value="NAD(P)H SULFUR OXIDOREDUCTASE (COA-DEPENDENT)"/>
    <property type="match status" value="1"/>
</dbReference>
<dbReference type="EMBL" id="AGYR01000036">
    <property type="protein sequence ID" value="ENZ12965.1"/>
    <property type="molecule type" value="Genomic_DNA"/>
</dbReference>
<dbReference type="PATRIC" id="fig|999408.3.peg.3512"/>
<dbReference type="SUPFAM" id="SSF55424">
    <property type="entry name" value="FAD/NAD-linked reductases, dimerisation (C-terminal) domain"/>
    <property type="match status" value="1"/>
</dbReference>
<proteinExistence type="inferred from homology"/>
<comment type="caution">
    <text evidence="8">The sequence shown here is derived from an EMBL/GenBank/DDBJ whole genome shotgun (WGS) entry which is preliminary data.</text>
</comment>
<dbReference type="SUPFAM" id="SSF52821">
    <property type="entry name" value="Rhodanese/Cell cycle control phosphatase"/>
    <property type="match status" value="1"/>
</dbReference>
<dbReference type="GeneID" id="57964352"/>
<protein>
    <submittedName>
        <fullName evidence="8">FAD-dependent pyridine nucleotide-disulfide oxidoreductase</fullName>
    </submittedName>
</protein>
<evidence type="ECO:0000256" key="6">
    <source>
        <dbReference type="ARBA" id="ARBA00023284"/>
    </source>
</evidence>
<gene>
    <name evidence="8" type="ORF">HMPREF1090_03246</name>
</gene>
<keyword evidence="6" id="KW-0676">Redox-active center</keyword>
<dbReference type="SMART" id="SM00450">
    <property type="entry name" value="RHOD"/>
    <property type="match status" value="1"/>
</dbReference>
<dbReference type="PRINTS" id="PR00411">
    <property type="entry name" value="PNDRDTASEI"/>
</dbReference>
<comment type="cofactor">
    <cofactor evidence="1">
        <name>FAD</name>
        <dbReference type="ChEBI" id="CHEBI:57692"/>
    </cofactor>
</comment>
<dbReference type="Pfam" id="PF00581">
    <property type="entry name" value="Rhodanese"/>
    <property type="match status" value="1"/>
</dbReference>
<dbReference type="InterPro" id="IPR023753">
    <property type="entry name" value="FAD/NAD-binding_dom"/>
</dbReference>
<evidence type="ECO:0000256" key="4">
    <source>
        <dbReference type="ARBA" id="ARBA00022827"/>
    </source>
</evidence>
<comment type="similarity">
    <text evidence="2">Belongs to the class-III pyridine nucleotide-disulfide oxidoreductase family.</text>
</comment>
<dbReference type="GO" id="GO:0016491">
    <property type="term" value="F:oxidoreductase activity"/>
    <property type="evidence" value="ECO:0007669"/>
    <property type="project" value="UniProtKB-KW"/>
</dbReference>
<evidence type="ECO:0000256" key="5">
    <source>
        <dbReference type="ARBA" id="ARBA00023002"/>
    </source>
</evidence>
<reference evidence="8 9" key="1">
    <citation type="submission" date="2013-01" db="EMBL/GenBank/DDBJ databases">
        <title>The Genome Sequence of Clostridium clostridioforme 90A8.</title>
        <authorList>
            <consortium name="The Broad Institute Genome Sequencing Platform"/>
            <person name="Earl A."/>
            <person name="Ward D."/>
            <person name="Feldgarden M."/>
            <person name="Gevers D."/>
            <person name="Courvalin P."/>
            <person name="Lambert T."/>
            <person name="Walker B."/>
            <person name="Young S.K."/>
            <person name="Zeng Q."/>
            <person name="Gargeya S."/>
            <person name="Fitzgerald M."/>
            <person name="Haas B."/>
            <person name="Abouelleil A."/>
            <person name="Alvarado L."/>
            <person name="Arachchi H.M."/>
            <person name="Berlin A.M."/>
            <person name="Chapman S.B."/>
            <person name="Dewar J."/>
            <person name="Goldberg J."/>
            <person name="Griggs A."/>
            <person name="Gujja S."/>
            <person name="Hansen M."/>
            <person name="Howarth C."/>
            <person name="Imamovic A."/>
            <person name="Larimer J."/>
            <person name="McCowan C."/>
            <person name="Murphy C."/>
            <person name="Neiman D."/>
            <person name="Pearson M."/>
            <person name="Priest M."/>
            <person name="Roberts A."/>
            <person name="Saif S."/>
            <person name="Shea T."/>
            <person name="Sisk P."/>
            <person name="Sykes S."/>
            <person name="Wortman J."/>
            <person name="Nusbaum C."/>
            <person name="Birren B."/>
        </authorList>
    </citation>
    <scope>NUCLEOTIDE SEQUENCE [LARGE SCALE GENOMIC DNA]</scope>
    <source>
        <strain evidence="8 9">90A8</strain>
    </source>
</reference>
<evidence type="ECO:0000256" key="1">
    <source>
        <dbReference type="ARBA" id="ARBA00001974"/>
    </source>
</evidence>
<dbReference type="InterPro" id="IPR050260">
    <property type="entry name" value="FAD-bd_OxRdtase"/>
</dbReference>
<keyword evidence="4" id="KW-0274">FAD</keyword>
<dbReference type="Pfam" id="PF02852">
    <property type="entry name" value="Pyr_redox_dim"/>
    <property type="match status" value="1"/>
</dbReference>
<dbReference type="Gene3D" id="3.50.50.60">
    <property type="entry name" value="FAD/NAD(P)-binding domain"/>
    <property type="match status" value="2"/>
</dbReference>
<name>A0A0E2H8F8_9FIRM</name>
<dbReference type="Gene3D" id="3.40.250.10">
    <property type="entry name" value="Rhodanese-like domain"/>
    <property type="match status" value="1"/>
</dbReference>
<evidence type="ECO:0000256" key="2">
    <source>
        <dbReference type="ARBA" id="ARBA00009130"/>
    </source>
</evidence>
<evidence type="ECO:0000259" key="7">
    <source>
        <dbReference type="PROSITE" id="PS50206"/>
    </source>
</evidence>
<dbReference type="Pfam" id="PF07992">
    <property type="entry name" value="Pyr_redox_2"/>
    <property type="match status" value="1"/>
</dbReference>
<dbReference type="PROSITE" id="PS50206">
    <property type="entry name" value="RHODANESE_3"/>
    <property type="match status" value="1"/>
</dbReference>
<evidence type="ECO:0000313" key="8">
    <source>
        <dbReference type="EMBL" id="ENZ12965.1"/>
    </source>
</evidence>
<dbReference type="InterPro" id="IPR004099">
    <property type="entry name" value="Pyr_nucl-diS_OxRdtase_dimer"/>
</dbReference>
<keyword evidence="3" id="KW-0285">Flavoprotein</keyword>
<dbReference type="RefSeq" id="WP_002584240.1">
    <property type="nucleotide sequence ID" value="NZ_KB850978.1"/>
</dbReference>
<keyword evidence="5" id="KW-0560">Oxidoreductase</keyword>
<accession>A0A0E2H8F8</accession>
<organism evidence="8 9">
    <name type="scientific">[Clostridium] clostridioforme 90A8</name>
    <dbReference type="NCBI Taxonomy" id="999408"/>
    <lineage>
        <taxon>Bacteria</taxon>
        <taxon>Bacillati</taxon>
        <taxon>Bacillota</taxon>
        <taxon>Clostridia</taxon>
        <taxon>Lachnospirales</taxon>
        <taxon>Lachnospiraceae</taxon>
        <taxon>Enterocloster</taxon>
    </lineage>
</organism>
<dbReference type="HOGENOM" id="CLU_003291_1_2_9"/>
<dbReference type="PANTHER" id="PTHR43429">
    <property type="entry name" value="PYRIDINE NUCLEOTIDE-DISULFIDE OXIDOREDUCTASE DOMAIN-CONTAINING"/>
    <property type="match status" value="1"/>
</dbReference>
<dbReference type="AlphaFoldDB" id="A0A0E2H8F8"/>
<dbReference type="Proteomes" id="UP000013085">
    <property type="component" value="Unassembled WGS sequence"/>
</dbReference>
<dbReference type="InterPro" id="IPR016156">
    <property type="entry name" value="FAD/NAD-linked_Rdtase_dimer_sf"/>
</dbReference>
<dbReference type="InterPro" id="IPR036188">
    <property type="entry name" value="FAD/NAD-bd_sf"/>
</dbReference>
<evidence type="ECO:0000313" key="9">
    <source>
        <dbReference type="Proteomes" id="UP000013085"/>
    </source>
</evidence>
<evidence type="ECO:0000256" key="3">
    <source>
        <dbReference type="ARBA" id="ARBA00022630"/>
    </source>
</evidence>
<dbReference type="InterPro" id="IPR001763">
    <property type="entry name" value="Rhodanese-like_dom"/>
</dbReference>
<dbReference type="InterPro" id="IPR036873">
    <property type="entry name" value="Rhodanese-like_dom_sf"/>
</dbReference>
<dbReference type="SUPFAM" id="SSF51905">
    <property type="entry name" value="FAD/NAD(P)-binding domain"/>
    <property type="match status" value="2"/>
</dbReference>
<feature type="domain" description="Rhodanese" evidence="7">
    <location>
        <begin position="464"/>
        <end position="542"/>
    </location>
</feature>
<dbReference type="PRINTS" id="PR00368">
    <property type="entry name" value="FADPNR"/>
</dbReference>